<keyword evidence="3" id="KW-1185">Reference proteome</keyword>
<dbReference type="AlphaFoldDB" id="G3AQQ1"/>
<reference evidence="2 3" key="1">
    <citation type="journal article" date="2011" name="Proc. Natl. Acad. Sci. U.S.A.">
        <title>Comparative genomics of xylose-fermenting fungi for enhanced biofuel production.</title>
        <authorList>
            <person name="Wohlbach D.J."/>
            <person name="Kuo A."/>
            <person name="Sato T.K."/>
            <person name="Potts K.M."/>
            <person name="Salamov A.A."/>
            <person name="LaButti K.M."/>
            <person name="Sun H."/>
            <person name="Clum A."/>
            <person name="Pangilinan J.L."/>
            <person name="Lindquist E.A."/>
            <person name="Lucas S."/>
            <person name="Lapidus A."/>
            <person name="Jin M."/>
            <person name="Gunawan C."/>
            <person name="Balan V."/>
            <person name="Dale B.E."/>
            <person name="Jeffries T.W."/>
            <person name="Zinkel R."/>
            <person name="Barry K.W."/>
            <person name="Grigoriev I.V."/>
            <person name="Gasch A.P."/>
        </authorList>
    </citation>
    <scope>NUCLEOTIDE SEQUENCE [LARGE SCALE GENOMIC DNA]</scope>
    <source>
        <strain evidence="3">NRRL Y-27907 / 11-Y1</strain>
    </source>
</reference>
<organism evidence="3">
    <name type="scientific">Spathaspora passalidarum (strain NRRL Y-27907 / 11-Y1)</name>
    <dbReference type="NCBI Taxonomy" id="619300"/>
    <lineage>
        <taxon>Eukaryota</taxon>
        <taxon>Fungi</taxon>
        <taxon>Dikarya</taxon>
        <taxon>Ascomycota</taxon>
        <taxon>Saccharomycotina</taxon>
        <taxon>Pichiomycetes</taxon>
        <taxon>Debaryomycetaceae</taxon>
        <taxon>Spathaspora</taxon>
    </lineage>
</organism>
<dbReference type="STRING" id="619300.G3AQQ1"/>
<dbReference type="HOGENOM" id="CLU_849982_0_0_1"/>
<dbReference type="EMBL" id="GL996503">
    <property type="protein sequence ID" value="EGW31598.1"/>
    <property type="molecule type" value="Genomic_DNA"/>
</dbReference>
<name>G3AQQ1_SPAPN</name>
<dbReference type="InParanoid" id="G3AQQ1"/>
<accession>G3AQQ1</accession>
<proteinExistence type="predicted"/>
<dbReference type="Proteomes" id="UP000000709">
    <property type="component" value="Unassembled WGS sequence"/>
</dbReference>
<evidence type="ECO:0000313" key="3">
    <source>
        <dbReference type="Proteomes" id="UP000000709"/>
    </source>
</evidence>
<dbReference type="RefSeq" id="XP_007376376.1">
    <property type="nucleotide sequence ID" value="XM_007376314.1"/>
</dbReference>
<dbReference type="OMA" id="ECNDELF"/>
<sequence>MNHSYLYTKRFIDEQVKILNQPLRLTDSLKQILQQQDENADKVITEAQLKKVLVKLNTKIRNRNQVIFRAQIVNQIVQQVLKLEQNNLEIVNEQLTKIHYVLKPILIPDFEHLSNKTQLSKLMELGDLIKELPESQYILVRNTAEEEPDSEEESDEASDENILIQDDQDIVEKKPSQRKQIAQHRREVIQKVQQAENRDENLVERYHDLRANLLKLYESIRYKYDRSNYLKGLKNNIQGSLGISKLKADTHGNDQVYDSDEEGEGDYDINGIQTNLITTSANTNPDNVIAEVNKFRVLTEKLSYKVTTTGITGPELRQVVMDINSSS</sequence>
<dbReference type="GeneID" id="18874218"/>
<gene>
    <name evidence="2" type="ORF">SPAPADRAFT_62211</name>
</gene>
<evidence type="ECO:0000313" key="2">
    <source>
        <dbReference type="EMBL" id="EGW31598.1"/>
    </source>
</evidence>
<protein>
    <submittedName>
        <fullName evidence="2">Uncharacterized protein</fullName>
    </submittedName>
</protein>
<feature type="region of interest" description="Disordered" evidence="1">
    <location>
        <begin position="143"/>
        <end position="182"/>
    </location>
</feature>
<dbReference type="KEGG" id="spaa:SPAPADRAFT_62211"/>
<dbReference type="eggNOG" id="ENOG502RQ12">
    <property type="taxonomic scope" value="Eukaryota"/>
</dbReference>
<dbReference type="OrthoDB" id="21214at2759"/>
<dbReference type="Pfam" id="PF13093">
    <property type="entry name" value="FTA4"/>
    <property type="match status" value="1"/>
</dbReference>
<evidence type="ECO:0000256" key="1">
    <source>
        <dbReference type="SAM" id="MobiDB-lite"/>
    </source>
</evidence>
<dbReference type="GO" id="GO:0031511">
    <property type="term" value="C:Mis6-Sim4 complex"/>
    <property type="evidence" value="ECO:0007669"/>
    <property type="project" value="InterPro"/>
</dbReference>
<feature type="compositionally biased region" description="Acidic residues" evidence="1">
    <location>
        <begin position="145"/>
        <end position="159"/>
    </location>
</feature>
<dbReference type="InterPro" id="IPR025207">
    <property type="entry name" value="Sim4_Fta4"/>
</dbReference>